<organism evidence="8 9">
    <name type="scientific">Diacronema lutheri</name>
    <name type="common">Unicellular marine alga</name>
    <name type="synonym">Monochrysis lutheri</name>
    <dbReference type="NCBI Taxonomy" id="2081491"/>
    <lineage>
        <taxon>Eukaryota</taxon>
        <taxon>Haptista</taxon>
        <taxon>Haptophyta</taxon>
        <taxon>Pavlovophyceae</taxon>
        <taxon>Pavlovales</taxon>
        <taxon>Pavlovaceae</taxon>
        <taxon>Diacronema</taxon>
    </lineage>
</organism>
<dbReference type="AlphaFoldDB" id="A0A8J5XDP1"/>
<dbReference type="SUPFAM" id="SSF54534">
    <property type="entry name" value="FKBP-like"/>
    <property type="match status" value="1"/>
</dbReference>
<keyword evidence="6" id="KW-0732">Signal</keyword>
<accession>A0A8J5XDP1</accession>
<feature type="signal peptide" evidence="6">
    <location>
        <begin position="1"/>
        <end position="15"/>
    </location>
</feature>
<evidence type="ECO:0000256" key="1">
    <source>
        <dbReference type="ARBA" id="ARBA00000971"/>
    </source>
</evidence>
<evidence type="ECO:0000313" key="9">
    <source>
        <dbReference type="Proteomes" id="UP000751190"/>
    </source>
</evidence>
<reference evidence="8" key="1">
    <citation type="submission" date="2021-05" db="EMBL/GenBank/DDBJ databases">
        <title>The genome of the haptophyte Pavlova lutheri (Diacronema luteri, Pavlovales) - a model for lipid biosynthesis in eukaryotic algae.</title>
        <authorList>
            <person name="Hulatt C.J."/>
            <person name="Posewitz M.C."/>
        </authorList>
    </citation>
    <scope>NUCLEOTIDE SEQUENCE</scope>
    <source>
        <strain evidence="8">NIVA-4/92</strain>
    </source>
</reference>
<dbReference type="Proteomes" id="UP000751190">
    <property type="component" value="Unassembled WGS sequence"/>
</dbReference>
<dbReference type="InterPro" id="IPR000774">
    <property type="entry name" value="PPIase_FKBP_N"/>
</dbReference>
<dbReference type="InterPro" id="IPR050689">
    <property type="entry name" value="FKBP-type_PPIase"/>
</dbReference>
<name>A0A8J5XDP1_DIALT</name>
<dbReference type="InterPro" id="IPR001179">
    <property type="entry name" value="PPIase_FKBP_dom"/>
</dbReference>
<gene>
    <name evidence="8" type="ORF">KFE25_010364</name>
</gene>
<keyword evidence="9" id="KW-1185">Reference proteome</keyword>
<dbReference type="EC" id="5.2.1.8" evidence="2 5"/>
<dbReference type="EMBL" id="JAGTXO010000020">
    <property type="protein sequence ID" value="KAG8462539.1"/>
    <property type="molecule type" value="Genomic_DNA"/>
</dbReference>
<evidence type="ECO:0000256" key="4">
    <source>
        <dbReference type="ARBA" id="ARBA00023235"/>
    </source>
</evidence>
<keyword evidence="3 5" id="KW-0697">Rotamase</keyword>
<sequence length="158" mass="16821">MRALLLAAGIAAAMGSNSFGKAFLAENKGKDGVTELPSGMQIKVLRKGGGDSHPTVSSPCECHYEGRTAANFPSGPKFDSSYDRGTPTTFAPNQVIKGWTEAMQKMVEGDKWELYIPSELAYGDSGRPPKIMGGDVLVFTIELLKIKGGKVPATKVEI</sequence>
<evidence type="ECO:0000256" key="2">
    <source>
        <dbReference type="ARBA" id="ARBA00013194"/>
    </source>
</evidence>
<dbReference type="Gene3D" id="3.10.50.40">
    <property type="match status" value="1"/>
</dbReference>
<protein>
    <recommendedName>
        <fullName evidence="2 5">peptidylprolyl isomerase</fullName>
        <ecNumber evidence="2 5">5.2.1.8</ecNumber>
    </recommendedName>
</protein>
<evidence type="ECO:0000259" key="7">
    <source>
        <dbReference type="PROSITE" id="PS50059"/>
    </source>
</evidence>
<dbReference type="Pfam" id="PF00254">
    <property type="entry name" value="FKBP_C"/>
    <property type="match status" value="1"/>
</dbReference>
<dbReference type="OMA" id="DLAWGKR"/>
<dbReference type="PANTHER" id="PTHR10516:SF443">
    <property type="entry name" value="FK506-BINDING PROTEIN 59-RELATED"/>
    <property type="match status" value="1"/>
</dbReference>
<dbReference type="Pfam" id="PF01346">
    <property type="entry name" value="FKBP_N"/>
    <property type="match status" value="1"/>
</dbReference>
<dbReference type="PROSITE" id="PS50059">
    <property type="entry name" value="FKBP_PPIASE"/>
    <property type="match status" value="1"/>
</dbReference>
<feature type="domain" description="PPIase FKBP-type" evidence="7">
    <location>
        <begin position="57"/>
        <end position="147"/>
    </location>
</feature>
<keyword evidence="4 5" id="KW-0413">Isomerase</keyword>
<dbReference type="OrthoDB" id="1902587at2759"/>
<dbReference type="PANTHER" id="PTHR10516">
    <property type="entry name" value="PEPTIDYL-PROLYL CIS-TRANS ISOMERASE"/>
    <property type="match status" value="1"/>
</dbReference>
<dbReference type="InterPro" id="IPR046357">
    <property type="entry name" value="PPIase_dom_sf"/>
</dbReference>
<evidence type="ECO:0000256" key="5">
    <source>
        <dbReference type="PROSITE-ProRule" id="PRU00277"/>
    </source>
</evidence>
<comment type="caution">
    <text evidence="8">The sequence shown here is derived from an EMBL/GenBank/DDBJ whole genome shotgun (WGS) entry which is preliminary data.</text>
</comment>
<dbReference type="GO" id="GO:0003755">
    <property type="term" value="F:peptidyl-prolyl cis-trans isomerase activity"/>
    <property type="evidence" value="ECO:0007669"/>
    <property type="project" value="UniProtKB-KW"/>
</dbReference>
<dbReference type="GO" id="GO:0006457">
    <property type="term" value="P:protein folding"/>
    <property type="evidence" value="ECO:0007669"/>
    <property type="project" value="InterPro"/>
</dbReference>
<comment type="catalytic activity">
    <reaction evidence="1 5">
        <text>[protein]-peptidylproline (omega=180) = [protein]-peptidylproline (omega=0)</text>
        <dbReference type="Rhea" id="RHEA:16237"/>
        <dbReference type="Rhea" id="RHEA-COMP:10747"/>
        <dbReference type="Rhea" id="RHEA-COMP:10748"/>
        <dbReference type="ChEBI" id="CHEBI:83833"/>
        <dbReference type="ChEBI" id="CHEBI:83834"/>
        <dbReference type="EC" id="5.2.1.8"/>
    </reaction>
</comment>
<proteinExistence type="predicted"/>
<evidence type="ECO:0000256" key="6">
    <source>
        <dbReference type="SAM" id="SignalP"/>
    </source>
</evidence>
<dbReference type="GO" id="GO:0005737">
    <property type="term" value="C:cytoplasm"/>
    <property type="evidence" value="ECO:0007669"/>
    <property type="project" value="TreeGrafter"/>
</dbReference>
<feature type="chain" id="PRO_5035313712" description="peptidylprolyl isomerase" evidence="6">
    <location>
        <begin position="16"/>
        <end position="158"/>
    </location>
</feature>
<evidence type="ECO:0000313" key="8">
    <source>
        <dbReference type="EMBL" id="KAG8462539.1"/>
    </source>
</evidence>
<evidence type="ECO:0000256" key="3">
    <source>
        <dbReference type="ARBA" id="ARBA00023110"/>
    </source>
</evidence>